<sequence>PLLVNVNYVDRMAIQLFSSHIRKRGKSNDVLSGSTLQEISFLGQFGSILQHINGIN</sequence>
<accession>A0A1X7TMV4</accession>
<name>A0A1X7TMV4_AMPQE</name>
<organism evidence="1">
    <name type="scientific">Amphimedon queenslandica</name>
    <name type="common">Sponge</name>
    <dbReference type="NCBI Taxonomy" id="400682"/>
    <lineage>
        <taxon>Eukaryota</taxon>
        <taxon>Metazoa</taxon>
        <taxon>Porifera</taxon>
        <taxon>Demospongiae</taxon>
        <taxon>Heteroscleromorpha</taxon>
        <taxon>Haplosclerida</taxon>
        <taxon>Niphatidae</taxon>
        <taxon>Amphimedon</taxon>
    </lineage>
</organism>
<proteinExistence type="predicted"/>
<dbReference type="InParanoid" id="A0A1X7TMV4"/>
<evidence type="ECO:0000313" key="1">
    <source>
        <dbReference type="EnsemblMetazoa" id="Aqu2.1.16283_001"/>
    </source>
</evidence>
<protein>
    <submittedName>
        <fullName evidence="1">Uncharacterized protein</fullName>
    </submittedName>
</protein>
<dbReference type="AlphaFoldDB" id="A0A1X7TMV4"/>
<reference evidence="1" key="1">
    <citation type="submission" date="2017-05" db="UniProtKB">
        <authorList>
            <consortium name="EnsemblMetazoa"/>
        </authorList>
    </citation>
    <scope>IDENTIFICATION</scope>
</reference>
<dbReference type="EnsemblMetazoa" id="Aqu2.1.16283_001">
    <property type="protein sequence ID" value="Aqu2.1.16283_001"/>
    <property type="gene ID" value="Aqu2.1.16283"/>
</dbReference>